<dbReference type="SUPFAM" id="SSF51569">
    <property type="entry name" value="Aldolase"/>
    <property type="match status" value="1"/>
</dbReference>
<proteinExistence type="inferred from homology"/>
<evidence type="ECO:0000256" key="3">
    <source>
        <dbReference type="ARBA" id="ARBA00011233"/>
    </source>
</evidence>
<keyword evidence="4" id="KW-0456">Lyase</keyword>
<evidence type="ECO:0000256" key="2">
    <source>
        <dbReference type="ARBA" id="ARBA00006906"/>
    </source>
</evidence>
<dbReference type="AlphaFoldDB" id="A0A835IVI0"/>
<name>A0A835IVI0_9MAGN</name>
<dbReference type="PANTHER" id="PTHR30246">
    <property type="entry name" value="2-KETO-3-DEOXY-6-PHOSPHOGLUCONATE ALDOLASE"/>
    <property type="match status" value="1"/>
</dbReference>
<keyword evidence="5" id="KW-0119">Carbohydrate metabolism</keyword>
<comment type="caution">
    <text evidence="6">The sequence shown here is derived from an EMBL/GenBank/DDBJ whole genome shotgun (WGS) entry which is preliminary data.</text>
</comment>
<dbReference type="EMBL" id="JADFTS010000001">
    <property type="protein sequence ID" value="KAF9624871.1"/>
    <property type="molecule type" value="Genomic_DNA"/>
</dbReference>
<dbReference type="Gene3D" id="3.20.20.70">
    <property type="entry name" value="Aldolase class I"/>
    <property type="match status" value="1"/>
</dbReference>
<dbReference type="Pfam" id="PF01081">
    <property type="entry name" value="Aldolase"/>
    <property type="match status" value="1"/>
</dbReference>
<protein>
    <submittedName>
        <fullName evidence="6">Uncharacterized protein</fullName>
    </submittedName>
</protein>
<dbReference type="InterPro" id="IPR013785">
    <property type="entry name" value="Aldolase_TIM"/>
</dbReference>
<gene>
    <name evidence="6" type="ORF">IFM89_015425</name>
</gene>
<reference evidence="6 7" key="1">
    <citation type="submission" date="2020-10" db="EMBL/GenBank/DDBJ databases">
        <title>The Coptis chinensis genome and diversification of protoberbering-type alkaloids.</title>
        <authorList>
            <person name="Wang B."/>
            <person name="Shu S."/>
            <person name="Song C."/>
            <person name="Liu Y."/>
        </authorList>
    </citation>
    <scope>NUCLEOTIDE SEQUENCE [LARGE SCALE GENOMIC DNA]</scope>
    <source>
        <strain evidence="6">HL-2020</strain>
        <tissue evidence="6">Leaf</tissue>
    </source>
</reference>
<dbReference type="InterPro" id="IPR000887">
    <property type="entry name" value="Aldlse_KDPG_KHG"/>
</dbReference>
<evidence type="ECO:0000256" key="1">
    <source>
        <dbReference type="ARBA" id="ARBA00004761"/>
    </source>
</evidence>
<evidence type="ECO:0000313" key="6">
    <source>
        <dbReference type="EMBL" id="KAF9624871.1"/>
    </source>
</evidence>
<dbReference type="Proteomes" id="UP000631114">
    <property type="component" value="Unassembled WGS sequence"/>
</dbReference>
<sequence>MMPQLETVLNDMDAKSAIKAGARILMSPAIVKVLNAHNAGAQVVKVYPVSVLGGVQYITALKKSFSHIPMVASQGIMLDSIGAYIHGGASTVLLSDAIFEKDAMRKRNYDRIHELACRGKDYKAKKSNARSKMMFPHHCLVVKIRFWGPSSLQEESDDNTLTWKGFSLQIHGGIEND</sequence>
<dbReference type="OrthoDB" id="1476984at2759"/>
<organism evidence="6 7">
    <name type="scientific">Coptis chinensis</name>
    <dbReference type="NCBI Taxonomy" id="261450"/>
    <lineage>
        <taxon>Eukaryota</taxon>
        <taxon>Viridiplantae</taxon>
        <taxon>Streptophyta</taxon>
        <taxon>Embryophyta</taxon>
        <taxon>Tracheophyta</taxon>
        <taxon>Spermatophyta</taxon>
        <taxon>Magnoliopsida</taxon>
        <taxon>Ranunculales</taxon>
        <taxon>Ranunculaceae</taxon>
        <taxon>Coptidoideae</taxon>
        <taxon>Coptis</taxon>
    </lineage>
</organism>
<evidence type="ECO:0000313" key="7">
    <source>
        <dbReference type="Proteomes" id="UP000631114"/>
    </source>
</evidence>
<keyword evidence="7" id="KW-1185">Reference proteome</keyword>
<dbReference type="GO" id="GO:0016829">
    <property type="term" value="F:lyase activity"/>
    <property type="evidence" value="ECO:0007669"/>
    <property type="project" value="UniProtKB-KW"/>
</dbReference>
<dbReference type="PANTHER" id="PTHR30246:SF1">
    <property type="entry name" value="2-DEHYDRO-3-DEOXY-6-PHOSPHOGALACTONATE ALDOLASE-RELATED"/>
    <property type="match status" value="1"/>
</dbReference>
<evidence type="ECO:0000256" key="4">
    <source>
        <dbReference type="ARBA" id="ARBA00023239"/>
    </source>
</evidence>
<comment type="pathway">
    <text evidence="1">Carbohydrate acid metabolism.</text>
</comment>
<comment type="subunit">
    <text evidence="3">Homotrimer.</text>
</comment>
<accession>A0A835IVI0</accession>
<evidence type="ECO:0000256" key="5">
    <source>
        <dbReference type="ARBA" id="ARBA00023277"/>
    </source>
</evidence>
<comment type="similarity">
    <text evidence="2">Belongs to the KHG/KDPG aldolase family.</text>
</comment>